<feature type="compositionally biased region" description="Gly residues" evidence="1">
    <location>
        <begin position="1019"/>
        <end position="1031"/>
    </location>
</feature>
<evidence type="ECO:0000313" key="2">
    <source>
        <dbReference type="EMBL" id="GMH98322.1"/>
    </source>
</evidence>
<accession>A0A9W7BXA4</accession>
<sequence>MGDSDCDCDSSTNWGSTKIKFTKSSLRSATSTNILKFNLQCNDLNNSNNSNDATIIKRPEPCKFPRSASIPVHDYEVPFGEQVDSPSNLQSDTEESFGWEIAQGGHAFTREELNRYVEDGGSGSSYHSDDEFTPPTATTSTTTPTPTTTTTTTTTTTAAATATATATTVNQPRPLKPHTDLESAQKIQLERETALRNKYINDMKAKLDNYVLKLTTMLKASRELTEQERSRHLKSLNEDLEKFKSDETTEMEKNLSEFEKSFEASAQDTAATVVTMMKRTHTQEVKAAKKALDLVIEKVVKNKEERDERVHEAFQKRITTLEATFVRQYVEASRRVEKLTRILRNKFYAHIKVEREKLGMSCPKPEDKWIKFGSVPEEGQLTANEEWAGRLGLGGPVVLPVPDKTSAPHPAVQRVDRITRVKKEMSPTWTIEIHNEGILKRTKRRVPGDYNDDFLARIEKSSDTFFPWNNKTRQFLYCVVCGIIPRDDSDQRPPMGSRSLRHNKLRDIVPPHIKCLILDMRTSMTTASFDRSVARSRLVGVQVDKEVQGELFNVEKAKEVAAKATANLERLQMEERKKIDASKQLQYRLKVHKRYEEQYRQKCGASSSSALSKEQLKQLKQFEERTTITQTDADRATEDVTQAKIATAGAKAEARLNIRSIAKAEAVLKKARRAAENSINSMAGGITSKVNRGSKEAEEKLTTTRITDVLRVILRAVDAREPVQTLDDFNKKFEVLAPDSSLKSIRQNLQYLQSKQRTNVLLRPEASLVVEDLLKFVEENPGIGGQLESERQWPRTKELDQRLVAEQKVLLHLHPSIDNFPNYEDFPSTDKLLSWANPGWLVDTRVDGAEDNRVRRLHNFSSSRSSHSLSSALVRNLEKPLDCIAQATSIDPNIHEGEAEGKWRLFPGDVYGKALFDSDNDRLEQNYKFIGRKRPKKKIGTPRAKKKGGAETTTVEGDGCNANANAKKRKTGKGGEYAVWAGGAVAGGSGAGVGLSDELIGGDINPWTNLDPSVSDAAAGGGDGGDGGGGDDGAREDGVIADGELFDEIGDFFGFDDLDGEMF</sequence>
<protein>
    <submittedName>
        <fullName evidence="2">Uncharacterized protein</fullName>
    </submittedName>
</protein>
<feature type="compositionally biased region" description="Basic residues" evidence="1">
    <location>
        <begin position="934"/>
        <end position="947"/>
    </location>
</feature>
<organism evidence="2 3">
    <name type="scientific">Triparma verrucosa</name>
    <dbReference type="NCBI Taxonomy" id="1606542"/>
    <lineage>
        <taxon>Eukaryota</taxon>
        <taxon>Sar</taxon>
        <taxon>Stramenopiles</taxon>
        <taxon>Ochrophyta</taxon>
        <taxon>Bolidophyceae</taxon>
        <taxon>Parmales</taxon>
        <taxon>Triparmaceae</taxon>
        <taxon>Triparma</taxon>
    </lineage>
</organism>
<dbReference type="Proteomes" id="UP001165160">
    <property type="component" value="Unassembled WGS sequence"/>
</dbReference>
<keyword evidence="3" id="KW-1185">Reference proteome</keyword>
<gene>
    <name evidence="2" type="ORF">TrVE_jg12908</name>
</gene>
<comment type="caution">
    <text evidence="2">The sequence shown here is derived from an EMBL/GenBank/DDBJ whole genome shotgun (WGS) entry which is preliminary data.</text>
</comment>
<dbReference type="EMBL" id="BRXX01000215">
    <property type="protein sequence ID" value="GMH98322.1"/>
    <property type="molecule type" value="Genomic_DNA"/>
</dbReference>
<dbReference type="AlphaFoldDB" id="A0A9W7BXA4"/>
<feature type="region of interest" description="Disordered" evidence="1">
    <location>
        <begin position="1008"/>
        <end position="1037"/>
    </location>
</feature>
<feature type="compositionally biased region" description="Low complexity" evidence="1">
    <location>
        <begin position="133"/>
        <end position="157"/>
    </location>
</feature>
<reference evidence="3" key="1">
    <citation type="journal article" date="2023" name="Commun. Biol.">
        <title>Genome analysis of Parmales, the sister group of diatoms, reveals the evolutionary specialization of diatoms from phago-mixotrophs to photoautotrophs.</title>
        <authorList>
            <person name="Ban H."/>
            <person name="Sato S."/>
            <person name="Yoshikawa S."/>
            <person name="Yamada K."/>
            <person name="Nakamura Y."/>
            <person name="Ichinomiya M."/>
            <person name="Sato N."/>
            <person name="Blanc-Mathieu R."/>
            <person name="Endo H."/>
            <person name="Kuwata A."/>
            <person name="Ogata H."/>
        </authorList>
    </citation>
    <scope>NUCLEOTIDE SEQUENCE [LARGE SCALE GENOMIC DNA]</scope>
    <source>
        <strain evidence="3">NIES 3699</strain>
    </source>
</reference>
<proteinExistence type="predicted"/>
<name>A0A9W7BXA4_9STRA</name>
<evidence type="ECO:0000256" key="1">
    <source>
        <dbReference type="SAM" id="MobiDB-lite"/>
    </source>
</evidence>
<feature type="region of interest" description="Disordered" evidence="1">
    <location>
        <begin position="118"/>
        <end position="157"/>
    </location>
</feature>
<evidence type="ECO:0000313" key="3">
    <source>
        <dbReference type="Proteomes" id="UP001165160"/>
    </source>
</evidence>
<feature type="region of interest" description="Disordered" evidence="1">
    <location>
        <begin position="934"/>
        <end position="953"/>
    </location>
</feature>